<dbReference type="PANTHER" id="PTHR21248:SF22">
    <property type="entry name" value="PHOSPHOLIPASE D"/>
    <property type="match status" value="1"/>
</dbReference>
<sequence length="261" mass="28432">MTRLEGDIQRLRDTALLCWGKILGGSAQGFEREKSRVGLGNEGSRRVPPSGPKIASDEIFTPYITTLAPQDVPIAMVSRSAYRSADKSNVNVPQNEAWLSLIRNPERSVLIQNPDLNTVPVTKSIVDALARGIEGTVSLRFGYTAAGEMIPGEAETNEKATKRLIAMMTADGPALVDDCVGVQEVNVMVDSPLICRVWRERLERNQNARQFGVAEDGIWREGDGSPGERYRRDPGMLEGLVWGAGGMLKKLRVSGGLGRGQ</sequence>
<dbReference type="Proteomes" id="UP001055219">
    <property type="component" value="Unassembled WGS sequence"/>
</dbReference>
<reference evidence="1" key="1">
    <citation type="journal article" date="2021" name="J Fungi (Basel)">
        <title>Genomic and Metabolomic Analyses of the Marine Fungus Emericellopsis cladophorae: Insights into Saltwater Adaptability Mechanisms and Its Biosynthetic Potential.</title>
        <authorList>
            <person name="Goncalves M.F.M."/>
            <person name="Hilario S."/>
            <person name="Van de Peer Y."/>
            <person name="Esteves A.C."/>
            <person name="Alves A."/>
        </authorList>
    </citation>
    <scope>NUCLEOTIDE SEQUENCE</scope>
    <source>
        <strain evidence="1">MUM 19.33</strain>
    </source>
</reference>
<dbReference type="GeneID" id="75833098"/>
<comment type="caution">
    <text evidence="1">The sequence shown here is derived from an EMBL/GenBank/DDBJ whole genome shotgun (WGS) entry which is preliminary data.</text>
</comment>
<accession>A0A9P9Y7U0</accession>
<evidence type="ECO:0000313" key="2">
    <source>
        <dbReference type="Proteomes" id="UP001055219"/>
    </source>
</evidence>
<name>A0A9P9Y7U0_9HYPO</name>
<evidence type="ECO:0000313" key="1">
    <source>
        <dbReference type="EMBL" id="KAI6784575.1"/>
    </source>
</evidence>
<reference evidence="1" key="2">
    <citation type="submission" date="2022-07" db="EMBL/GenBank/DDBJ databases">
        <authorList>
            <person name="Goncalves M.F.M."/>
            <person name="Hilario S."/>
            <person name="Van De Peer Y."/>
            <person name="Esteves A.C."/>
            <person name="Alves A."/>
        </authorList>
    </citation>
    <scope>NUCLEOTIDE SEQUENCE</scope>
    <source>
        <strain evidence="1">MUM 19.33</strain>
    </source>
</reference>
<dbReference type="OrthoDB" id="9997422at2759"/>
<organism evidence="1 2">
    <name type="scientific">Emericellopsis cladophorae</name>
    <dbReference type="NCBI Taxonomy" id="2686198"/>
    <lineage>
        <taxon>Eukaryota</taxon>
        <taxon>Fungi</taxon>
        <taxon>Dikarya</taxon>
        <taxon>Ascomycota</taxon>
        <taxon>Pezizomycotina</taxon>
        <taxon>Sordariomycetes</taxon>
        <taxon>Hypocreomycetidae</taxon>
        <taxon>Hypocreales</taxon>
        <taxon>Bionectriaceae</taxon>
        <taxon>Emericellopsis</taxon>
    </lineage>
</organism>
<keyword evidence="2" id="KW-1185">Reference proteome</keyword>
<dbReference type="EMBL" id="JAGIXG020000004">
    <property type="protein sequence ID" value="KAI6784575.1"/>
    <property type="molecule type" value="Genomic_DNA"/>
</dbReference>
<proteinExistence type="predicted"/>
<dbReference type="PANTHER" id="PTHR21248">
    <property type="entry name" value="CARDIOLIPIN SYNTHASE"/>
    <property type="match status" value="1"/>
</dbReference>
<dbReference type="AlphaFoldDB" id="A0A9P9Y7U0"/>
<gene>
    <name evidence="1" type="ORF">J7T54_006620</name>
</gene>
<protein>
    <submittedName>
        <fullName evidence="1">Uncharacterized protein</fullName>
    </submittedName>
</protein>
<dbReference type="RefSeq" id="XP_051365431.1">
    <property type="nucleotide sequence ID" value="XM_051503072.1"/>
</dbReference>